<feature type="compositionally biased region" description="Basic and acidic residues" evidence="2">
    <location>
        <begin position="1568"/>
        <end position="1577"/>
    </location>
</feature>
<name>A0ABM1NCB2_NICVS</name>
<protein>
    <submittedName>
        <fullName evidence="4">Uncharacterized protein LOC108568071 isoform X1</fullName>
    </submittedName>
</protein>
<feature type="region of interest" description="Disordered" evidence="2">
    <location>
        <begin position="592"/>
        <end position="638"/>
    </location>
</feature>
<feature type="compositionally biased region" description="Basic and acidic residues" evidence="2">
    <location>
        <begin position="46"/>
        <end position="75"/>
    </location>
</feature>
<feature type="compositionally biased region" description="Low complexity" evidence="2">
    <location>
        <begin position="617"/>
        <end position="630"/>
    </location>
</feature>
<dbReference type="InterPro" id="IPR007243">
    <property type="entry name" value="Atg6/Beclin"/>
</dbReference>
<feature type="compositionally biased region" description="Basic residues" evidence="2">
    <location>
        <begin position="115"/>
        <end position="124"/>
    </location>
</feature>
<keyword evidence="3" id="KW-1185">Reference proteome</keyword>
<feature type="region of interest" description="Disordered" evidence="2">
    <location>
        <begin position="1442"/>
        <end position="1603"/>
    </location>
</feature>
<dbReference type="PANTHER" id="PTHR12768">
    <property type="entry name" value="BECLIN 1"/>
    <property type="match status" value="1"/>
</dbReference>
<feature type="compositionally biased region" description="Basic and acidic residues" evidence="2">
    <location>
        <begin position="1523"/>
        <end position="1554"/>
    </location>
</feature>
<feature type="region of interest" description="Disordered" evidence="2">
    <location>
        <begin position="228"/>
        <end position="311"/>
    </location>
</feature>
<dbReference type="Proteomes" id="UP000695000">
    <property type="component" value="Unplaced"/>
</dbReference>
<feature type="compositionally biased region" description="Basic and acidic residues" evidence="2">
    <location>
        <begin position="277"/>
        <end position="288"/>
    </location>
</feature>
<evidence type="ECO:0000256" key="1">
    <source>
        <dbReference type="SAM" id="Coils"/>
    </source>
</evidence>
<proteinExistence type="predicted"/>
<feature type="region of interest" description="Disordered" evidence="2">
    <location>
        <begin position="662"/>
        <end position="713"/>
    </location>
</feature>
<dbReference type="GeneID" id="108568071"/>
<feature type="region of interest" description="Disordered" evidence="2">
    <location>
        <begin position="1"/>
        <end position="128"/>
    </location>
</feature>
<feature type="compositionally biased region" description="Polar residues" evidence="2">
    <location>
        <begin position="291"/>
        <end position="309"/>
    </location>
</feature>
<reference evidence="4" key="1">
    <citation type="submission" date="2025-08" db="UniProtKB">
        <authorList>
            <consortium name="RefSeq"/>
        </authorList>
    </citation>
    <scope>IDENTIFICATION</scope>
    <source>
        <tissue evidence="4">Whole Larva</tissue>
    </source>
</reference>
<dbReference type="PANTHER" id="PTHR12768:SF4">
    <property type="entry name" value="BECLIN-1"/>
    <property type="match status" value="1"/>
</dbReference>
<feature type="compositionally biased region" description="Polar residues" evidence="2">
    <location>
        <begin position="700"/>
        <end position="711"/>
    </location>
</feature>
<feature type="region of interest" description="Disordered" evidence="2">
    <location>
        <begin position="163"/>
        <end position="207"/>
    </location>
</feature>
<dbReference type="RefSeq" id="XP_017784462.1">
    <property type="nucleotide sequence ID" value="XM_017928973.1"/>
</dbReference>
<sequence length="2430" mass="283099">MKEITWPQTDRYSRPQGKMYPSDNEKQHRRFKPLDENRSAYSDGNKSYRENTEKGFKQITWPEDHENYEPERDVATKINKQEIPIESQDSQSRRDESTPTKPFIANRSFIPVHESRRKRDAKRNKTVDPSTIAKAIVWPKKGGYNEVDSGHEINLQTHDLQGQRSELPGTVRPLETTPFSAEKRGEALPMKSSLTQSGLDNAKSGLHPKFEDKTRLYEIPKTNRRLLDGLAATKNSNKSKQRRTADHAQLNAQLARPGRSRSLMDMKSSYDMQSRNISEKRNRDKLVEPKSSLNVRGSDTSRSSYNNDNVLMRPSRSRDVMNGKSQRRMYYLNSYGELMRMPRYQSSYRYGPHNSRLMGSSSLMRMGYIPSWFLNRQRSFDMPPYYSPRRNETRGFSDFVNSCVNPQDDDVEDDMMRRSRSGSLFDLNRPYNDMYYRNSYGRLIRPLGYNRMYDPMRGRFYKNRMMGWNKTVDAYGRPVNSLYQRSSLMEPSYFDRYGRRIHQFDSDVSCMVPRDPFSRFPRRTRSMIDLRRRPSFRRNSFEFENNPYRRFDMNALDRRYSNQSNISPYDDLEREIIRPSRSRSMIDLNRRSSNNMRRNSRGELINSPRYGLSNDPYSRSGRSGRSYNNRPMDRNNFIDVYKKPSNVLNRRYDYNVDVMSPKSSKSLMDLDGRSSRKMQYENSSDKNRKVPKYNNKKGTKYNSNARSSKSLLNLRDSSHKYTGRTNKQNTAEQVIGAPKKQNLLQNAPKYNKGENIKMQGYRMPEKTSHVLSREKSTAKSRYVSSFESEMPYRNDTLDQGRFRWDSSEEYDALNMRKSPHNSEEKHLVSGFIETVKHWIPLGSQAPETTARKGMLRKDEHDSFGSMGQGTSRNQFPVISSKAENDSHDKDKKIKKITYDLPPDDSVIEIIGAPRKARRSSSKSLESKSIILARDRNKSFENKSETRLYIKMIKKKMKKAMLAKLQSEIAEKGAQMAHDLKETGKLLAEVCGVEKVPSISGISDIVDDVRESCFSCKKMMIKRLKSGNLREEDINRELSFMKRKLKKTITKKVKEVIEDKAASLAKESKRSSSDYRISNESFPAMSDDGIVESVVPKVNVQPLQAKLSDYKDRPKEVNCCKISRTNSNFKLDIDLEDFVDQVKNVMIEKAEETLEEKRLSLIESLGLDDNDLLNIGKDELQKLLRRAGGMDSMIPLTGSDHSACSQQLSDTKLMQDIVMDTGNRKIWDTMHRERQTLVDDLHEKDKQLMDMHDLVSMTMRRLVVVFDGFHQIHDYTEAIRKEICASSSDCIKKQTKECFEREKLMELEEENSELKEVIGKSTDNLAALEGKTEELISENCQLQECQLEYVQKIEILEAEKMELMNNCCQMQDKLERLSHTEEISIESENMIQTLRFELDDVRKKNEDCLCTIECLSGEKQEQCCKIESLEKCVKDLSKKIETKDTGVQWSRPSSPKGRFGRRRSPARSRSYDDEHEEREESVFTFDLSCTGNRDKKPSKRTRSKGRHRSRSKDDDHDDVDYDSLLEKSRYKTHHNIHDNRRYNDSDTANSEERSHHANQSNFHRNYKVSKRDGNRDNSRYYSSNHGSSREESDLEDDDDKMLIVRRKPSNTSLFDDDDFSEITKSHREPLYATKPDLDKRISFSDSADQQTDQTLGDLKVVKLTAISTNAQPWCQLQGTVHEIKDSVSRIIVKENEVKLAHQRIAELEEQVQWISKKDEIIDIQNDTLNIVENELQAYRTMECEVEAARGCREREVCNLKQTIQTLLLNLNDEKQRSENLQRAVDLYLNSISVLESSESNLKREISEQKVTIGNLQDALVSVKQGLDEQRTRTDQEFECFEMLVERLRDENLLLEEGLFYNSQDIDINESRVLKYQQLFKELTNECTHLKQELMQLEVQKVDQEAFVEELNTQLMDCKNELRNLYLILTREQELMEDESSKLAKEIVRMQEEIFTLSDQLAFTTRNLENEKKTVSSLEVAVAKKECEMVCFKKEIQILEEKLESSSGEISGLKQRLLEVQNIRKEEIKRVQELEAKYFTKNQEFDMVSADYTTSMNTLKNVQMELRGSEERHCNEIGKYNLMVTGLKEQLIASDTKAKCFERELELARDKIAETTEDEMKLIQEKTLRETAHNEDMREYQREQNRLIDVVTTLEQRLAVINCELSQKDKELDELKGNFVAVSSESQLHQEEICGLKNEINSLIQQQSLMKCENDRLQTQVGKLKMVIGKNDEKNEIMMRELEQCLAELQVIQRDKEFLMEKNTALAQEIRSLQNACQLKTESVVTLEMELSDTKSIKETLCTESKHIIDNVKSWLHEQQKLNVELNDKIKSKNTIISKLNEKIASMETKNRGQRAESPYRVATPPRGWSLGSCESPPCSWSSEAEWETVDNETAPQVWLHRVESLTEELQRNNRFWKNRMTEHDYVVSRDN</sequence>
<feature type="compositionally biased region" description="Basic residues" evidence="2">
    <location>
        <begin position="1495"/>
        <end position="1509"/>
    </location>
</feature>
<evidence type="ECO:0000313" key="3">
    <source>
        <dbReference type="Proteomes" id="UP000695000"/>
    </source>
</evidence>
<accession>A0ABM1NCB2</accession>
<feature type="coiled-coil region" evidence="1">
    <location>
        <begin position="1871"/>
        <end position="2035"/>
    </location>
</feature>
<feature type="compositionally biased region" description="Basic residues" evidence="2">
    <location>
        <begin position="689"/>
        <end position="699"/>
    </location>
</feature>
<feature type="coiled-coil region" evidence="1">
    <location>
        <begin position="2321"/>
        <end position="2355"/>
    </location>
</feature>
<gene>
    <name evidence="4" type="primary">LOC108568071</name>
</gene>
<feature type="coiled-coil region" evidence="1">
    <location>
        <begin position="2096"/>
        <end position="2176"/>
    </location>
</feature>
<evidence type="ECO:0000256" key="2">
    <source>
        <dbReference type="SAM" id="MobiDB-lite"/>
    </source>
</evidence>
<feature type="compositionally biased region" description="Polar residues" evidence="2">
    <location>
        <begin position="1"/>
        <end position="10"/>
    </location>
</feature>
<evidence type="ECO:0000313" key="4">
    <source>
        <dbReference type="RefSeq" id="XP_017784462.1"/>
    </source>
</evidence>
<feature type="coiled-coil region" evidence="1">
    <location>
        <begin position="2233"/>
        <end position="2274"/>
    </location>
</feature>
<keyword evidence="1" id="KW-0175">Coiled coil</keyword>
<organism evidence="3 4">
    <name type="scientific">Nicrophorus vespilloides</name>
    <name type="common">Boreal carrion beetle</name>
    <dbReference type="NCBI Taxonomy" id="110193"/>
    <lineage>
        <taxon>Eukaryota</taxon>
        <taxon>Metazoa</taxon>
        <taxon>Ecdysozoa</taxon>
        <taxon>Arthropoda</taxon>
        <taxon>Hexapoda</taxon>
        <taxon>Insecta</taxon>
        <taxon>Pterygota</taxon>
        <taxon>Neoptera</taxon>
        <taxon>Endopterygota</taxon>
        <taxon>Coleoptera</taxon>
        <taxon>Polyphaga</taxon>
        <taxon>Staphyliniformia</taxon>
        <taxon>Silphidae</taxon>
        <taxon>Nicrophorinae</taxon>
        <taxon>Nicrophorus</taxon>
    </lineage>
</organism>
<feature type="coiled-coil region" evidence="1">
    <location>
        <begin position="1303"/>
        <end position="1365"/>
    </location>
</feature>